<dbReference type="InterPro" id="IPR010985">
    <property type="entry name" value="Ribbon_hlx_hlx"/>
</dbReference>
<dbReference type="PANTHER" id="PTHR36582:SF2">
    <property type="entry name" value="ANTITOXIN PARD"/>
    <property type="match status" value="1"/>
</dbReference>
<dbReference type="Pfam" id="PF03693">
    <property type="entry name" value="ParD_antitoxin"/>
    <property type="match status" value="1"/>
</dbReference>
<comment type="similarity">
    <text evidence="1">Belongs to the ParD antitoxin family.</text>
</comment>
<name>A0ABU1DIX7_9HYPH</name>
<gene>
    <name evidence="3" type="ORF">IHQ68_15810</name>
</gene>
<protein>
    <submittedName>
        <fullName evidence="3">Type II toxin-antitoxin system ParD family antitoxin</fullName>
    </submittedName>
</protein>
<keyword evidence="2" id="KW-1277">Toxin-antitoxin system</keyword>
<dbReference type="NCBIfam" id="TIGR02606">
    <property type="entry name" value="antidote_CC2985"/>
    <property type="match status" value="1"/>
</dbReference>
<evidence type="ECO:0000256" key="2">
    <source>
        <dbReference type="ARBA" id="ARBA00022649"/>
    </source>
</evidence>
<evidence type="ECO:0000313" key="4">
    <source>
        <dbReference type="Proteomes" id="UP001181622"/>
    </source>
</evidence>
<sequence length="87" mass="9465">MATRNVQIASDLAVLIDSAVDSGEYASAEEVVREAVLEFGRQRMSDEQKLAALRAAIDEGIADVEAGRIYEGTVEDILQDVLRRARG</sequence>
<dbReference type="EMBL" id="JADBEO010000040">
    <property type="protein sequence ID" value="MDR4308085.1"/>
    <property type="molecule type" value="Genomic_DNA"/>
</dbReference>
<dbReference type="PANTHER" id="PTHR36582">
    <property type="entry name" value="ANTITOXIN PARD"/>
    <property type="match status" value="1"/>
</dbReference>
<dbReference type="SUPFAM" id="SSF47598">
    <property type="entry name" value="Ribbon-helix-helix"/>
    <property type="match status" value="1"/>
</dbReference>
<dbReference type="Gene3D" id="6.10.10.120">
    <property type="entry name" value="Antitoxin ParD1-like"/>
    <property type="match status" value="1"/>
</dbReference>
<proteinExistence type="inferred from homology"/>
<comment type="caution">
    <text evidence="3">The sequence shown here is derived from an EMBL/GenBank/DDBJ whole genome shotgun (WGS) entry which is preliminary data.</text>
</comment>
<dbReference type="InterPro" id="IPR038296">
    <property type="entry name" value="ParD_sf"/>
</dbReference>
<dbReference type="InterPro" id="IPR022789">
    <property type="entry name" value="ParD"/>
</dbReference>
<organism evidence="3 4">
    <name type="scientific">Chelatococcus sambhunathii</name>
    <dbReference type="NCBI Taxonomy" id="363953"/>
    <lineage>
        <taxon>Bacteria</taxon>
        <taxon>Pseudomonadati</taxon>
        <taxon>Pseudomonadota</taxon>
        <taxon>Alphaproteobacteria</taxon>
        <taxon>Hyphomicrobiales</taxon>
        <taxon>Chelatococcaceae</taxon>
        <taxon>Chelatococcus</taxon>
    </lineage>
</organism>
<dbReference type="Proteomes" id="UP001181622">
    <property type="component" value="Unassembled WGS sequence"/>
</dbReference>
<evidence type="ECO:0000313" key="3">
    <source>
        <dbReference type="EMBL" id="MDR4308085.1"/>
    </source>
</evidence>
<evidence type="ECO:0000256" key="1">
    <source>
        <dbReference type="ARBA" id="ARBA00008580"/>
    </source>
</evidence>
<keyword evidence="4" id="KW-1185">Reference proteome</keyword>
<dbReference type="RefSeq" id="WP_309393548.1">
    <property type="nucleotide sequence ID" value="NZ_JADBEO010000040.1"/>
</dbReference>
<reference evidence="3" key="1">
    <citation type="submission" date="2020-10" db="EMBL/GenBank/DDBJ databases">
        <authorList>
            <person name="Abbas A."/>
            <person name="Razzaq R."/>
            <person name="Waqas M."/>
            <person name="Abbas N."/>
            <person name="Nielsen T.K."/>
            <person name="Hansen L.H."/>
            <person name="Hussain S."/>
            <person name="Shahid M."/>
        </authorList>
    </citation>
    <scope>NUCLEOTIDE SEQUENCE</scope>
    <source>
        <strain evidence="3">S14</strain>
    </source>
</reference>
<accession>A0ABU1DIX7</accession>